<keyword evidence="3" id="KW-1185">Reference proteome</keyword>
<gene>
    <name evidence="2" type="ORF">IHBHHGIJ_00917</name>
    <name evidence="1" type="ORF">KFEGEMFD_00234</name>
</gene>
<protein>
    <recommendedName>
        <fullName evidence="5">CPXCG motif-containing cysteine-rich protein</fullName>
    </recommendedName>
</protein>
<dbReference type="Pfam" id="PF14255">
    <property type="entry name" value="Zn_ribbon_21"/>
    <property type="match status" value="1"/>
</dbReference>
<proteinExistence type="predicted"/>
<evidence type="ECO:0000313" key="1">
    <source>
        <dbReference type="EMBL" id="CAA0080012.1"/>
    </source>
</evidence>
<dbReference type="Proteomes" id="UP000435877">
    <property type="component" value="Unassembled WGS sequence"/>
</dbReference>
<reference evidence="3 4" key="1">
    <citation type="submission" date="2019-11" db="EMBL/GenBank/DDBJ databases">
        <authorList>
            <person name="Holert J."/>
        </authorList>
    </citation>
    <scope>NUCLEOTIDE SEQUENCE [LARGE SCALE GENOMIC DNA]</scope>
    <source>
        <strain evidence="1">BC3_2A</strain>
        <strain evidence="2">SB11_1A</strain>
    </source>
</reference>
<evidence type="ECO:0000313" key="2">
    <source>
        <dbReference type="EMBL" id="CAA0085890.1"/>
    </source>
</evidence>
<dbReference type="PIRSF" id="PIRSF037225">
    <property type="entry name" value="UCP037225"/>
    <property type="match status" value="1"/>
</dbReference>
<name>A0A5S9MS46_9GAMM</name>
<dbReference type="EMBL" id="CACSIM010000001">
    <property type="protein sequence ID" value="CAA0080012.1"/>
    <property type="molecule type" value="Genomic_DNA"/>
</dbReference>
<organism evidence="1 4">
    <name type="scientific">Zhongshania aliphaticivorans</name>
    <dbReference type="NCBI Taxonomy" id="1470434"/>
    <lineage>
        <taxon>Bacteria</taxon>
        <taxon>Pseudomonadati</taxon>
        <taxon>Pseudomonadota</taxon>
        <taxon>Gammaproteobacteria</taxon>
        <taxon>Cellvibrionales</taxon>
        <taxon>Spongiibacteraceae</taxon>
        <taxon>Zhongshania</taxon>
    </lineage>
</organism>
<sequence>MNTIETVAAQCPYCGENIELVVDGSAGDQRYIEDCEVCCQAISIALTCDEELGVRVDVFSENDVF</sequence>
<dbReference type="InterPro" id="IPR025990">
    <property type="entry name" value="zinc_ribbon_bacterial"/>
</dbReference>
<dbReference type="AlphaFoldDB" id="A0A5S9MS46"/>
<evidence type="ECO:0000313" key="4">
    <source>
        <dbReference type="Proteomes" id="UP000439591"/>
    </source>
</evidence>
<dbReference type="EMBL" id="CACSIK010000001">
    <property type="protein sequence ID" value="CAA0085890.1"/>
    <property type="molecule type" value="Genomic_DNA"/>
</dbReference>
<evidence type="ECO:0008006" key="5">
    <source>
        <dbReference type="Google" id="ProtNLM"/>
    </source>
</evidence>
<dbReference type="OrthoDB" id="9814566at2"/>
<dbReference type="Proteomes" id="UP000439591">
    <property type="component" value="Unassembled WGS sequence"/>
</dbReference>
<dbReference type="RefSeq" id="WP_159267572.1">
    <property type="nucleotide sequence ID" value="NZ_CACSIK010000001.1"/>
</dbReference>
<dbReference type="InterPro" id="IPR017143">
    <property type="entry name" value="UCP037225"/>
</dbReference>
<accession>A0A5S9MS46</accession>
<evidence type="ECO:0000313" key="3">
    <source>
        <dbReference type="Proteomes" id="UP000435877"/>
    </source>
</evidence>